<evidence type="ECO:0000313" key="11">
    <source>
        <dbReference type="EMBL" id="CAJ1958188.1"/>
    </source>
</evidence>
<dbReference type="PANTHER" id="PTHR13416:SF2">
    <property type="entry name" value="TRANSMEMBRANE PROTEIN 43"/>
    <property type="match status" value="1"/>
</dbReference>
<proteinExistence type="inferred from homology"/>
<dbReference type="Proteomes" id="UP001295423">
    <property type="component" value="Unassembled WGS sequence"/>
</dbReference>
<feature type="transmembrane region" description="Helical" evidence="10">
    <location>
        <begin position="300"/>
        <end position="318"/>
    </location>
</feature>
<comment type="caution">
    <text evidence="11">The sequence shown here is derived from an EMBL/GenBank/DDBJ whole genome shotgun (WGS) entry which is preliminary data.</text>
</comment>
<evidence type="ECO:0000256" key="3">
    <source>
        <dbReference type="ARBA" id="ARBA00004586"/>
    </source>
</evidence>
<dbReference type="PANTHER" id="PTHR13416">
    <property type="match status" value="1"/>
</dbReference>
<evidence type="ECO:0000256" key="9">
    <source>
        <dbReference type="ARBA" id="ARBA00023242"/>
    </source>
</evidence>
<evidence type="ECO:0000256" key="8">
    <source>
        <dbReference type="ARBA" id="ARBA00023136"/>
    </source>
</evidence>
<evidence type="ECO:0008006" key="13">
    <source>
        <dbReference type="Google" id="ProtNLM"/>
    </source>
</evidence>
<evidence type="ECO:0000256" key="7">
    <source>
        <dbReference type="ARBA" id="ARBA00022989"/>
    </source>
</evidence>
<comment type="similarity">
    <text evidence="4">Belongs to the TMEM43 family.</text>
</comment>
<keyword evidence="5 10" id="KW-0812">Transmembrane</keyword>
<dbReference type="GO" id="GO:0005637">
    <property type="term" value="C:nuclear inner membrane"/>
    <property type="evidence" value="ECO:0007669"/>
    <property type="project" value="TreeGrafter"/>
</dbReference>
<evidence type="ECO:0000256" key="1">
    <source>
        <dbReference type="ARBA" id="ARBA00004127"/>
    </source>
</evidence>
<dbReference type="GO" id="GO:0006629">
    <property type="term" value="P:lipid metabolic process"/>
    <property type="evidence" value="ECO:0007669"/>
    <property type="project" value="TreeGrafter"/>
</dbReference>
<comment type="subcellular location">
    <subcellularLocation>
        <location evidence="1">Endomembrane system</location>
        <topology evidence="1">Multi-pass membrane protein</topology>
    </subcellularLocation>
    <subcellularLocation>
        <location evidence="3">Endoplasmic reticulum membrane</location>
    </subcellularLocation>
    <subcellularLocation>
        <location evidence="2">Nucleus envelope</location>
    </subcellularLocation>
</comment>
<evidence type="ECO:0000313" key="12">
    <source>
        <dbReference type="Proteomes" id="UP001295423"/>
    </source>
</evidence>
<keyword evidence="12" id="KW-1185">Reference proteome</keyword>
<keyword evidence="8 10" id="KW-0472">Membrane</keyword>
<keyword evidence="7 10" id="KW-1133">Transmembrane helix</keyword>
<dbReference type="Pfam" id="PF07787">
    <property type="entry name" value="TMEM43"/>
    <property type="match status" value="1"/>
</dbReference>
<keyword evidence="9" id="KW-0539">Nucleus</keyword>
<evidence type="ECO:0000256" key="6">
    <source>
        <dbReference type="ARBA" id="ARBA00022824"/>
    </source>
</evidence>
<reference evidence="11" key="1">
    <citation type="submission" date="2023-08" db="EMBL/GenBank/DDBJ databases">
        <authorList>
            <person name="Audoor S."/>
            <person name="Bilcke G."/>
        </authorList>
    </citation>
    <scope>NUCLEOTIDE SEQUENCE</scope>
</reference>
<organism evidence="11 12">
    <name type="scientific">Cylindrotheca closterium</name>
    <dbReference type="NCBI Taxonomy" id="2856"/>
    <lineage>
        <taxon>Eukaryota</taxon>
        <taxon>Sar</taxon>
        <taxon>Stramenopiles</taxon>
        <taxon>Ochrophyta</taxon>
        <taxon>Bacillariophyta</taxon>
        <taxon>Bacillariophyceae</taxon>
        <taxon>Bacillariophycidae</taxon>
        <taxon>Bacillariales</taxon>
        <taxon>Bacillariaceae</taxon>
        <taxon>Cylindrotheca</taxon>
    </lineage>
</organism>
<dbReference type="EMBL" id="CAKOGP040001969">
    <property type="protein sequence ID" value="CAJ1958188.1"/>
    <property type="molecule type" value="Genomic_DNA"/>
</dbReference>
<evidence type="ECO:0000256" key="4">
    <source>
        <dbReference type="ARBA" id="ARBA00006627"/>
    </source>
</evidence>
<keyword evidence="6" id="KW-0256">Endoplasmic reticulum</keyword>
<sequence length="469" mass="52002">MSDTVTRITHQSYGNRVSAACGAIIFCPVFVYLGSWLLIWNEGFSIKQHRALTEGSKLVVDVTNVDVINPSLDHLPIHFTGLATTDSSPLVDPLFGVSPSSEGALKLQRHVEMYQWTESSHSETIKNPDGSTDTVTTYTYSTEWEDQVISSDSFETSSGHENPSGMRFDSATFTADTIHVGAYPLTQEVLSQMDWFQPISREYLTTDEIPNQELQSETILHHNYFYYCYSSPRWPHVGDTRVSFSQVPSQVISVVAQQSNGVPTSYRASNGNSFLLVEQGETNTEVMFEHAHRAVSLQTWLLRLLGFVIIWIGFKSLLEPLAVSTSFIPCVGYLTERVTNSVSFLLGFCVSILIIAVAWLAYRPVLSASLILLALCCGFCGMPHNDEEPPTNQTEKMGGWYDEIPTAQAVPVQDDYGRYDYDASGYQQRETSYSNITPIPVSHAMSYGATAPPRNLAFGATAPPSSMEK</sequence>
<feature type="transmembrane region" description="Helical" evidence="10">
    <location>
        <begin position="338"/>
        <end position="362"/>
    </location>
</feature>
<feature type="transmembrane region" description="Helical" evidence="10">
    <location>
        <begin position="17"/>
        <end position="40"/>
    </location>
</feature>
<dbReference type="GO" id="GO:0005789">
    <property type="term" value="C:endoplasmic reticulum membrane"/>
    <property type="evidence" value="ECO:0007669"/>
    <property type="project" value="UniProtKB-SubCell"/>
</dbReference>
<gene>
    <name evidence="11" type="ORF">CYCCA115_LOCUS17066</name>
</gene>
<accession>A0AAD2G2T7</accession>
<name>A0AAD2G2T7_9STRA</name>
<evidence type="ECO:0000256" key="5">
    <source>
        <dbReference type="ARBA" id="ARBA00022692"/>
    </source>
</evidence>
<evidence type="ECO:0000256" key="2">
    <source>
        <dbReference type="ARBA" id="ARBA00004259"/>
    </source>
</evidence>
<dbReference type="InterPro" id="IPR012430">
    <property type="entry name" value="TMEM43_fam"/>
</dbReference>
<protein>
    <recommendedName>
        <fullName evidence="13">Transmembrane protein</fullName>
    </recommendedName>
</protein>
<dbReference type="GO" id="GO:0071763">
    <property type="term" value="P:nuclear membrane organization"/>
    <property type="evidence" value="ECO:0007669"/>
    <property type="project" value="TreeGrafter"/>
</dbReference>
<evidence type="ECO:0000256" key="10">
    <source>
        <dbReference type="SAM" id="Phobius"/>
    </source>
</evidence>
<dbReference type="AlphaFoldDB" id="A0AAD2G2T7"/>